<name>A0A2T6AUH4_9RHOB</name>
<dbReference type="AlphaFoldDB" id="A0A2T6AUH4"/>
<accession>A0A2T6AUH4</accession>
<dbReference type="Proteomes" id="UP000244069">
    <property type="component" value="Unassembled WGS sequence"/>
</dbReference>
<dbReference type="InterPro" id="IPR011006">
    <property type="entry name" value="CheY-like_superfamily"/>
</dbReference>
<feature type="domain" description="Response regulatory" evidence="2">
    <location>
        <begin position="20"/>
        <end position="133"/>
    </location>
</feature>
<gene>
    <name evidence="3" type="ORF">C8N44_11282</name>
</gene>
<dbReference type="GO" id="GO:0000160">
    <property type="term" value="P:phosphorelay signal transduction system"/>
    <property type="evidence" value="ECO:0007669"/>
    <property type="project" value="InterPro"/>
</dbReference>
<keyword evidence="1" id="KW-0597">Phosphoprotein</keyword>
<feature type="modified residue" description="4-aspartylphosphate" evidence="1">
    <location>
        <position position="70"/>
    </location>
</feature>
<dbReference type="PROSITE" id="PS50110">
    <property type="entry name" value="RESPONSE_REGULATORY"/>
    <property type="match status" value="1"/>
</dbReference>
<dbReference type="InterPro" id="IPR001789">
    <property type="entry name" value="Sig_transdc_resp-reg_receiver"/>
</dbReference>
<proteinExistence type="predicted"/>
<protein>
    <submittedName>
        <fullName evidence="3">Response regulator receiver domain-containing protein</fullName>
    </submittedName>
</protein>
<evidence type="ECO:0000256" key="1">
    <source>
        <dbReference type="PROSITE-ProRule" id="PRU00169"/>
    </source>
</evidence>
<organism evidence="3 4">
    <name type="scientific">Allosediminivita pacifica</name>
    <dbReference type="NCBI Taxonomy" id="1267769"/>
    <lineage>
        <taxon>Bacteria</taxon>
        <taxon>Pseudomonadati</taxon>
        <taxon>Pseudomonadota</taxon>
        <taxon>Alphaproteobacteria</taxon>
        <taxon>Rhodobacterales</taxon>
        <taxon>Paracoccaceae</taxon>
        <taxon>Allosediminivita</taxon>
    </lineage>
</organism>
<sequence length="133" mass="14643">MNDDTAPQETRERTADHKPRILVVEDEAIVGLDLVMYLEETGFDPDGPHVSRDAALDAIRLSPPDMAILDLNLGNDQTSVPVADALDALDVPYVFLTGYNPDRALAEHKRPDVPRLGKPVDFKQLQSAISKIL</sequence>
<dbReference type="EMBL" id="QBKN01000012">
    <property type="protein sequence ID" value="PTX47458.1"/>
    <property type="molecule type" value="Genomic_DNA"/>
</dbReference>
<dbReference type="Gene3D" id="3.40.50.2300">
    <property type="match status" value="1"/>
</dbReference>
<dbReference type="OrthoDB" id="582170at2"/>
<keyword evidence="4" id="KW-1185">Reference proteome</keyword>
<dbReference type="SMART" id="SM00448">
    <property type="entry name" value="REC"/>
    <property type="match status" value="1"/>
</dbReference>
<reference evidence="3 4" key="1">
    <citation type="submission" date="2018-04" db="EMBL/GenBank/DDBJ databases">
        <title>Genomic Encyclopedia of Archaeal and Bacterial Type Strains, Phase II (KMG-II): from individual species to whole genera.</title>
        <authorList>
            <person name="Goeker M."/>
        </authorList>
    </citation>
    <scope>NUCLEOTIDE SEQUENCE [LARGE SCALE GENOMIC DNA]</scope>
    <source>
        <strain evidence="3 4">DSM 29329</strain>
    </source>
</reference>
<comment type="caution">
    <text evidence="3">The sequence shown here is derived from an EMBL/GenBank/DDBJ whole genome shotgun (WGS) entry which is preliminary data.</text>
</comment>
<dbReference type="SUPFAM" id="SSF52172">
    <property type="entry name" value="CheY-like"/>
    <property type="match status" value="1"/>
</dbReference>
<evidence type="ECO:0000313" key="4">
    <source>
        <dbReference type="Proteomes" id="UP000244069"/>
    </source>
</evidence>
<evidence type="ECO:0000313" key="3">
    <source>
        <dbReference type="EMBL" id="PTX47458.1"/>
    </source>
</evidence>
<dbReference type="RefSeq" id="WP_107976476.1">
    <property type="nucleotide sequence ID" value="NZ_BMEZ01000014.1"/>
</dbReference>
<evidence type="ECO:0000259" key="2">
    <source>
        <dbReference type="PROSITE" id="PS50110"/>
    </source>
</evidence>